<dbReference type="EMBL" id="MFQN01000016">
    <property type="protein sequence ID" value="OGH74423.1"/>
    <property type="molecule type" value="Genomic_DNA"/>
</dbReference>
<feature type="transmembrane region" description="Helical" evidence="1">
    <location>
        <begin position="50"/>
        <end position="83"/>
    </location>
</feature>
<dbReference type="Proteomes" id="UP000178347">
    <property type="component" value="Unassembled WGS sequence"/>
</dbReference>
<proteinExistence type="predicted"/>
<evidence type="ECO:0000313" key="3">
    <source>
        <dbReference type="Proteomes" id="UP000178347"/>
    </source>
</evidence>
<name>A0A1F6MSK7_9BACT</name>
<evidence type="ECO:0000313" key="2">
    <source>
        <dbReference type="EMBL" id="OGH74423.1"/>
    </source>
</evidence>
<dbReference type="InterPro" id="IPR046487">
    <property type="entry name" value="DUF6580"/>
</dbReference>
<sequence length="172" mass="18796">MKKIHLALALIALAIVARVLPHPANFAPIGAVALFGGIYLSRRYAMILPLAAMLISDIFIGFYTWQIMVSVYVSFALTGLIGLRVRKNKKLSTIVGGTVLGSILFFLITNFAVWAFGAMYAHNLAGLTQSYIMAIPFFRNSLLGDLFYVGLLVGSYEAIGYFLLKKKAPVTV</sequence>
<evidence type="ECO:0008006" key="4">
    <source>
        <dbReference type="Google" id="ProtNLM"/>
    </source>
</evidence>
<comment type="caution">
    <text evidence="2">The sequence shown here is derived from an EMBL/GenBank/DDBJ whole genome shotgun (WGS) entry which is preliminary data.</text>
</comment>
<reference evidence="2 3" key="1">
    <citation type="journal article" date="2016" name="Nat. Commun.">
        <title>Thousands of microbial genomes shed light on interconnected biogeochemical processes in an aquifer system.</title>
        <authorList>
            <person name="Anantharaman K."/>
            <person name="Brown C.T."/>
            <person name="Hug L.A."/>
            <person name="Sharon I."/>
            <person name="Castelle C.J."/>
            <person name="Probst A.J."/>
            <person name="Thomas B.C."/>
            <person name="Singh A."/>
            <person name="Wilkins M.J."/>
            <person name="Karaoz U."/>
            <person name="Brodie E.L."/>
            <person name="Williams K.H."/>
            <person name="Hubbard S.S."/>
            <person name="Banfield J.F."/>
        </authorList>
    </citation>
    <scope>NUCLEOTIDE SEQUENCE [LARGE SCALE GENOMIC DNA]</scope>
</reference>
<organism evidence="2 3">
    <name type="scientific">Candidatus Magasanikbacteria bacterium RIFCSPLOWO2_12_FULL_43_12</name>
    <dbReference type="NCBI Taxonomy" id="1798692"/>
    <lineage>
        <taxon>Bacteria</taxon>
        <taxon>Candidatus Magasanikiibacteriota</taxon>
    </lineage>
</organism>
<feature type="transmembrane region" description="Helical" evidence="1">
    <location>
        <begin position="146"/>
        <end position="164"/>
    </location>
</feature>
<dbReference type="AlphaFoldDB" id="A0A1F6MSK7"/>
<feature type="transmembrane region" description="Helical" evidence="1">
    <location>
        <begin position="95"/>
        <end position="121"/>
    </location>
</feature>
<keyword evidence="1" id="KW-1133">Transmembrane helix</keyword>
<accession>A0A1F6MSK7</accession>
<gene>
    <name evidence="2" type="ORF">A3G00_01015</name>
</gene>
<keyword evidence="1" id="KW-0812">Transmembrane</keyword>
<evidence type="ECO:0000256" key="1">
    <source>
        <dbReference type="SAM" id="Phobius"/>
    </source>
</evidence>
<dbReference type="STRING" id="1798692.A3G00_01015"/>
<keyword evidence="1" id="KW-0472">Membrane</keyword>
<protein>
    <recommendedName>
        <fullName evidence="4">ECF transporter S component</fullName>
    </recommendedName>
</protein>
<dbReference type="Pfam" id="PF20221">
    <property type="entry name" value="DUF6580"/>
    <property type="match status" value="1"/>
</dbReference>